<keyword evidence="3" id="KW-0238">DNA-binding</keyword>
<dbReference type="FunFam" id="1.10.10.10:FF:000001">
    <property type="entry name" value="LysR family transcriptional regulator"/>
    <property type="match status" value="1"/>
</dbReference>
<reference evidence="6 7" key="1">
    <citation type="journal article" date="2015" name="Genome Announc.">
        <title>Expanding the biotechnology potential of lactobacilli through comparative genomics of 213 strains and associated genera.</title>
        <authorList>
            <person name="Sun Z."/>
            <person name="Harris H.M."/>
            <person name="McCann A."/>
            <person name="Guo C."/>
            <person name="Argimon S."/>
            <person name="Zhang W."/>
            <person name="Yang X."/>
            <person name="Jeffery I.B."/>
            <person name="Cooney J.C."/>
            <person name="Kagawa T.F."/>
            <person name="Liu W."/>
            <person name="Song Y."/>
            <person name="Salvetti E."/>
            <person name="Wrobel A."/>
            <person name="Rasinkangas P."/>
            <person name="Parkhill J."/>
            <person name="Rea M.C."/>
            <person name="O'Sullivan O."/>
            <person name="Ritari J."/>
            <person name="Douillard F.P."/>
            <person name="Paul Ross R."/>
            <person name="Yang R."/>
            <person name="Briner A.E."/>
            <person name="Felis G.E."/>
            <person name="de Vos W.M."/>
            <person name="Barrangou R."/>
            <person name="Klaenhammer T.R."/>
            <person name="Caufield P.W."/>
            <person name="Cui Y."/>
            <person name="Zhang H."/>
            <person name="O'Toole P.W."/>
        </authorList>
    </citation>
    <scope>NUCLEOTIDE SEQUENCE [LARGE SCALE GENOMIC DNA]</scope>
    <source>
        <strain evidence="6 7">DSM 19682</strain>
    </source>
</reference>
<evidence type="ECO:0000256" key="3">
    <source>
        <dbReference type="ARBA" id="ARBA00023125"/>
    </source>
</evidence>
<dbReference type="STRING" id="1423775.FD03_GL001046"/>
<dbReference type="PROSITE" id="PS50931">
    <property type="entry name" value="HTH_LYSR"/>
    <property type="match status" value="1"/>
</dbReference>
<dbReference type="CDD" id="cd05466">
    <property type="entry name" value="PBP2_LTTR_substrate"/>
    <property type="match status" value="1"/>
</dbReference>
<dbReference type="Pfam" id="PF03466">
    <property type="entry name" value="LysR_substrate"/>
    <property type="match status" value="1"/>
</dbReference>
<comment type="similarity">
    <text evidence="1">Belongs to the LysR transcriptional regulatory family.</text>
</comment>
<evidence type="ECO:0000256" key="1">
    <source>
        <dbReference type="ARBA" id="ARBA00009437"/>
    </source>
</evidence>
<evidence type="ECO:0000313" key="6">
    <source>
        <dbReference type="EMBL" id="KRK80911.1"/>
    </source>
</evidence>
<dbReference type="PRINTS" id="PR00039">
    <property type="entry name" value="HTHLYSR"/>
</dbReference>
<gene>
    <name evidence="6" type="ORF">FD03_GL001046</name>
</gene>
<evidence type="ECO:0000259" key="5">
    <source>
        <dbReference type="PROSITE" id="PS50931"/>
    </source>
</evidence>
<comment type="caution">
    <text evidence="6">The sequence shown here is derived from an EMBL/GenBank/DDBJ whole genome shotgun (WGS) entry which is preliminary data.</text>
</comment>
<dbReference type="GO" id="GO:0003700">
    <property type="term" value="F:DNA-binding transcription factor activity"/>
    <property type="evidence" value="ECO:0007669"/>
    <property type="project" value="InterPro"/>
</dbReference>
<accession>A0A0R1KB98</accession>
<evidence type="ECO:0000256" key="2">
    <source>
        <dbReference type="ARBA" id="ARBA00023015"/>
    </source>
</evidence>
<evidence type="ECO:0000313" key="7">
    <source>
        <dbReference type="Proteomes" id="UP000051248"/>
    </source>
</evidence>
<dbReference type="eggNOG" id="COG0583">
    <property type="taxonomic scope" value="Bacteria"/>
</dbReference>
<dbReference type="SUPFAM" id="SSF53850">
    <property type="entry name" value="Periplasmic binding protein-like II"/>
    <property type="match status" value="1"/>
</dbReference>
<dbReference type="OrthoDB" id="9785745at2"/>
<dbReference type="InterPro" id="IPR036388">
    <property type="entry name" value="WH-like_DNA-bd_sf"/>
</dbReference>
<dbReference type="Pfam" id="PF00126">
    <property type="entry name" value="HTH_1"/>
    <property type="match status" value="1"/>
</dbReference>
<keyword evidence="7" id="KW-1185">Reference proteome</keyword>
<dbReference type="InterPro" id="IPR000847">
    <property type="entry name" value="LysR_HTH_N"/>
</dbReference>
<dbReference type="AlphaFoldDB" id="A0A0R1KB98"/>
<dbReference type="Gene3D" id="3.40.190.290">
    <property type="match status" value="1"/>
</dbReference>
<keyword evidence="4" id="KW-0804">Transcription</keyword>
<feature type="domain" description="HTH lysR-type" evidence="5">
    <location>
        <begin position="1"/>
        <end position="58"/>
    </location>
</feature>
<dbReference type="InterPro" id="IPR005119">
    <property type="entry name" value="LysR_subst-bd"/>
</dbReference>
<dbReference type="PATRIC" id="fig|1423775.4.peg.1074"/>
<protein>
    <recommendedName>
        <fullName evidence="5">HTH lysR-type domain-containing protein</fullName>
    </recommendedName>
</protein>
<dbReference type="PANTHER" id="PTHR30346:SF28">
    <property type="entry name" value="HTH-TYPE TRANSCRIPTIONAL REGULATOR CYNR"/>
    <property type="match status" value="1"/>
</dbReference>
<dbReference type="RefSeq" id="WP_025023605.1">
    <property type="nucleotide sequence ID" value="NZ_AZDZ01000002.1"/>
</dbReference>
<dbReference type="Proteomes" id="UP000051248">
    <property type="component" value="Unassembled WGS sequence"/>
</dbReference>
<dbReference type="PANTHER" id="PTHR30346">
    <property type="entry name" value="TRANSCRIPTIONAL DUAL REGULATOR HCAR-RELATED"/>
    <property type="match status" value="1"/>
</dbReference>
<proteinExistence type="inferred from homology"/>
<organism evidence="6 7">
    <name type="scientific">Companilactobacillus nodensis DSM 19682 = JCM 14932 = NBRC 107160</name>
    <dbReference type="NCBI Taxonomy" id="1423775"/>
    <lineage>
        <taxon>Bacteria</taxon>
        <taxon>Bacillati</taxon>
        <taxon>Bacillota</taxon>
        <taxon>Bacilli</taxon>
        <taxon>Lactobacillales</taxon>
        <taxon>Lactobacillaceae</taxon>
        <taxon>Companilactobacillus</taxon>
    </lineage>
</organism>
<dbReference type="InterPro" id="IPR036390">
    <property type="entry name" value="WH_DNA-bd_sf"/>
</dbReference>
<dbReference type="GO" id="GO:0032993">
    <property type="term" value="C:protein-DNA complex"/>
    <property type="evidence" value="ECO:0007669"/>
    <property type="project" value="TreeGrafter"/>
</dbReference>
<evidence type="ECO:0000256" key="4">
    <source>
        <dbReference type="ARBA" id="ARBA00023163"/>
    </source>
</evidence>
<dbReference type="Gene3D" id="1.10.10.10">
    <property type="entry name" value="Winged helix-like DNA-binding domain superfamily/Winged helix DNA-binding domain"/>
    <property type="match status" value="1"/>
</dbReference>
<dbReference type="SUPFAM" id="SSF46785">
    <property type="entry name" value="Winged helix' DNA-binding domain"/>
    <property type="match status" value="1"/>
</dbReference>
<name>A0A0R1KB98_9LACO</name>
<dbReference type="EMBL" id="AZDZ01000002">
    <property type="protein sequence ID" value="KRK80911.1"/>
    <property type="molecule type" value="Genomic_DNA"/>
</dbReference>
<sequence length="300" mass="34288">MDLKQIEYFFSIAEMGNITKAAELHYTSQPTVSRQLSVLEKELGYSLFDRDSKPLELTKAGKIFYDGMKEALSKINNTVDIAQNAAEENNNCLSIAFQSGYYSEYLLFPVIDYFRKVYPNIHIRFSKLMSIEMMNGLKNESIDICIGRAFKHWMDAGFNVQELKKIDTQIVMSNKHRLATKDSLDYTDLEGETFYLTSPNGHQINEIFKDHCSLDNVKQFQVSNSEIAYFKVLAYNGLTLSDPDDPSWKNSPYYHSISISSFYTDSCVCVTTPTNLNPTIKLFKDFLATFMHSNLALSIS</sequence>
<keyword evidence="2" id="KW-0805">Transcription regulation</keyword>
<dbReference type="GO" id="GO:0003677">
    <property type="term" value="F:DNA binding"/>
    <property type="evidence" value="ECO:0007669"/>
    <property type="project" value="UniProtKB-KW"/>
</dbReference>